<reference evidence="1" key="1">
    <citation type="submission" date="2014-09" db="EMBL/GenBank/DDBJ databases">
        <authorList>
            <person name="Magalhaes I.L.F."/>
            <person name="Oliveira U."/>
            <person name="Santos F.R."/>
            <person name="Vidigal T.H.D.A."/>
            <person name="Brescovit A.D."/>
            <person name="Santos A.J."/>
        </authorList>
    </citation>
    <scope>NUCLEOTIDE SEQUENCE</scope>
    <source>
        <tissue evidence="1">Shoot tissue taken approximately 20 cm above the soil surface</tissue>
    </source>
</reference>
<name>A0A0A9HHS5_ARUDO</name>
<reference evidence="1" key="2">
    <citation type="journal article" date="2015" name="Data Brief">
        <title>Shoot transcriptome of the giant reed, Arundo donax.</title>
        <authorList>
            <person name="Barrero R.A."/>
            <person name="Guerrero F.D."/>
            <person name="Moolhuijzen P."/>
            <person name="Goolsby J.A."/>
            <person name="Tidwell J."/>
            <person name="Bellgard S.E."/>
            <person name="Bellgard M.I."/>
        </authorList>
    </citation>
    <scope>NUCLEOTIDE SEQUENCE</scope>
    <source>
        <tissue evidence="1">Shoot tissue taken approximately 20 cm above the soil surface</tissue>
    </source>
</reference>
<evidence type="ECO:0000313" key="1">
    <source>
        <dbReference type="EMBL" id="JAE34411.1"/>
    </source>
</evidence>
<organism evidence="1">
    <name type="scientific">Arundo donax</name>
    <name type="common">Giant reed</name>
    <name type="synonym">Donax arundinaceus</name>
    <dbReference type="NCBI Taxonomy" id="35708"/>
    <lineage>
        <taxon>Eukaryota</taxon>
        <taxon>Viridiplantae</taxon>
        <taxon>Streptophyta</taxon>
        <taxon>Embryophyta</taxon>
        <taxon>Tracheophyta</taxon>
        <taxon>Spermatophyta</taxon>
        <taxon>Magnoliopsida</taxon>
        <taxon>Liliopsida</taxon>
        <taxon>Poales</taxon>
        <taxon>Poaceae</taxon>
        <taxon>PACMAD clade</taxon>
        <taxon>Arundinoideae</taxon>
        <taxon>Arundineae</taxon>
        <taxon>Arundo</taxon>
    </lineage>
</organism>
<dbReference type="AlphaFoldDB" id="A0A0A9HHS5"/>
<dbReference type="EMBL" id="GBRH01163485">
    <property type="protein sequence ID" value="JAE34411.1"/>
    <property type="molecule type" value="Transcribed_RNA"/>
</dbReference>
<sequence length="48" mass="5253">MVLAPAVKIHGATLETVPRRGPELPAEQTTVMPQRTAWKDPMAMPSLK</sequence>
<protein>
    <submittedName>
        <fullName evidence="1">Uncharacterized protein</fullName>
    </submittedName>
</protein>
<accession>A0A0A9HHS5</accession>
<proteinExistence type="predicted"/>